<dbReference type="EMBL" id="VRLR01000001">
    <property type="protein sequence ID" value="TXK83064.1"/>
    <property type="molecule type" value="Genomic_DNA"/>
</dbReference>
<evidence type="ECO:0000313" key="3">
    <source>
        <dbReference type="EMBL" id="TXK83064.1"/>
    </source>
</evidence>
<reference evidence="3 4" key="1">
    <citation type="submission" date="2019-08" db="EMBL/GenBank/DDBJ databases">
        <title>Draft genome analysis of Rheinheimera tangshanensis isolated from the roots of fresh rice plants (Oryza sativa).</title>
        <authorList>
            <person name="Yu Q."/>
            <person name="Qi Y."/>
            <person name="Zhang H."/>
            <person name="Pu J."/>
        </authorList>
    </citation>
    <scope>NUCLEOTIDE SEQUENCE [LARGE SCALE GENOMIC DNA]</scope>
    <source>
        <strain evidence="3 4">JA3-B52</strain>
    </source>
</reference>
<dbReference type="RefSeq" id="WP_147902964.1">
    <property type="nucleotide sequence ID" value="NZ_BAAAGC010000002.1"/>
</dbReference>
<keyword evidence="4" id="KW-1185">Reference proteome</keyword>
<keyword evidence="2" id="KW-0812">Transmembrane</keyword>
<proteinExistence type="predicted"/>
<feature type="transmembrane region" description="Helical" evidence="2">
    <location>
        <begin position="177"/>
        <end position="196"/>
    </location>
</feature>
<accession>A0A5C8M3L1</accession>
<organism evidence="3 4">
    <name type="scientific">Rheinheimera tangshanensis</name>
    <dbReference type="NCBI Taxonomy" id="400153"/>
    <lineage>
        <taxon>Bacteria</taxon>
        <taxon>Pseudomonadati</taxon>
        <taxon>Pseudomonadota</taxon>
        <taxon>Gammaproteobacteria</taxon>
        <taxon>Chromatiales</taxon>
        <taxon>Chromatiaceae</taxon>
        <taxon>Rheinheimera</taxon>
    </lineage>
</organism>
<comment type="caution">
    <text evidence="3">The sequence shown here is derived from an EMBL/GenBank/DDBJ whole genome shotgun (WGS) entry which is preliminary data.</text>
</comment>
<evidence type="ECO:0000256" key="1">
    <source>
        <dbReference type="SAM" id="Coils"/>
    </source>
</evidence>
<protein>
    <submittedName>
        <fullName evidence="3">Uncharacterized protein</fullName>
    </submittedName>
</protein>
<keyword evidence="2" id="KW-1133">Transmembrane helix</keyword>
<feature type="transmembrane region" description="Helical" evidence="2">
    <location>
        <begin position="216"/>
        <end position="233"/>
    </location>
</feature>
<feature type="transmembrane region" description="Helical" evidence="2">
    <location>
        <begin position="245"/>
        <end position="268"/>
    </location>
</feature>
<dbReference type="Proteomes" id="UP000321814">
    <property type="component" value="Unassembled WGS sequence"/>
</dbReference>
<name>A0A5C8M3L1_9GAMM</name>
<keyword evidence="1" id="KW-0175">Coiled coil</keyword>
<evidence type="ECO:0000313" key="4">
    <source>
        <dbReference type="Proteomes" id="UP000321814"/>
    </source>
</evidence>
<feature type="transmembrane region" description="Helical" evidence="2">
    <location>
        <begin position="86"/>
        <end position="106"/>
    </location>
</feature>
<evidence type="ECO:0000256" key="2">
    <source>
        <dbReference type="SAM" id="Phobius"/>
    </source>
</evidence>
<feature type="transmembrane region" description="Helical" evidence="2">
    <location>
        <begin position="288"/>
        <end position="305"/>
    </location>
</feature>
<dbReference type="OrthoDB" id="116789at2"/>
<keyword evidence="2" id="KW-0472">Membrane</keyword>
<sequence length="317" mass="35278">MELVERYVAAVQRELPESKRLEIGRELNANIMDQLDALKEQQGQLSEEDVAAALKQMGRPRTVAYQFVPPKALVAAEDMPMLKHTLYMVLGVLFVLQVIGATTHWLGSSDGNLIRFLLQLAAGFMADACFAFTAIVLSFAAINGTGHKLGHCPGKDWSPKDLPKADLGWQHINLSDIFTDLATCIFLLIVIWYPLWMNPAEFAARSVTFTDTALLMLQWFSPVIILSVMLSVWQLQRRIWNRKLLLSSIAINAAFAVFLVALAFSGPLLQAGPAELNSLFTLQQLEQGLTHGLLITACFPGYEVVRDLLRLKRLNSI</sequence>
<dbReference type="AlphaFoldDB" id="A0A5C8M3L1"/>
<gene>
    <name evidence="3" type="ORF">FU839_01960</name>
</gene>
<feature type="transmembrane region" description="Helical" evidence="2">
    <location>
        <begin position="118"/>
        <end position="142"/>
    </location>
</feature>
<feature type="coiled-coil region" evidence="1">
    <location>
        <begin position="21"/>
        <end position="48"/>
    </location>
</feature>